<reference evidence="2" key="1">
    <citation type="journal article" date="2006" name="Microbiology">
        <title>Two novel conjugative plasmids from a single strain of Sulfolobus.</title>
        <authorList>
            <person name="Erauso G."/>
            <person name="Stedman K.M."/>
            <person name="van de Werken H.J."/>
            <person name="Zillig W."/>
            <person name="van der Oost J."/>
        </authorList>
    </citation>
    <scope>NUCLEOTIDE SEQUENCE</scope>
    <source>
        <strain evidence="2">SOG2/4</strain>
        <plasmid evidence="2">pSOG1</plasmid>
    </source>
</reference>
<feature type="transmembrane region" description="Helical" evidence="1">
    <location>
        <begin position="41"/>
        <end position="62"/>
    </location>
</feature>
<evidence type="ECO:0000313" key="2">
    <source>
        <dbReference type="EMBL" id="ABE99649.1"/>
    </source>
</evidence>
<dbReference type="EMBL" id="DQ335583">
    <property type="protein sequence ID" value="ABE99649.1"/>
    <property type="molecule type" value="Genomic_DNA"/>
</dbReference>
<dbReference type="RefSeq" id="WP_012386975.1">
    <property type="nucleotide sequence ID" value="NC_010597.1"/>
</dbReference>
<keyword evidence="2" id="KW-0614">Plasmid</keyword>
<keyword evidence="1" id="KW-0472">Membrane</keyword>
<proteinExistence type="predicted"/>
<dbReference type="AlphaFoldDB" id="Q0ZNR6"/>
<feature type="transmembrane region" description="Helical" evidence="1">
    <location>
        <begin position="6"/>
        <end position="29"/>
    </location>
</feature>
<name>Q0ZNR6_SACIS</name>
<sequence>MLSPILAIKILLLVPAIIFFFYATVYLMLFELNVQPKLSKFYRNISLILAGGGILLLSLYMII</sequence>
<keyword evidence="1" id="KW-1133">Transmembrane helix</keyword>
<keyword evidence="1" id="KW-0812">Transmembrane</keyword>
<geneLocation type="plasmid" evidence="2">
    <name>pSOG1</name>
</geneLocation>
<organism evidence="2">
    <name type="scientific">Saccharolobus islandicus</name>
    <name type="common">Sulfolobus islandicus</name>
    <dbReference type="NCBI Taxonomy" id="43080"/>
    <lineage>
        <taxon>Archaea</taxon>
        <taxon>Thermoproteota</taxon>
        <taxon>Thermoprotei</taxon>
        <taxon>Sulfolobales</taxon>
        <taxon>Sulfolobaceae</taxon>
        <taxon>Saccharolobus</taxon>
    </lineage>
</organism>
<accession>Q0ZNR6</accession>
<protein>
    <submittedName>
        <fullName evidence="2">Uncharacterized protein</fullName>
    </submittedName>
</protein>
<evidence type="ECO:0000256" key="1">
    <source>
        <dbReference type="SAM" id="Phobius"/>
    </source>
</evidence>